<organism evidence="4">
    <name type="scientific">Onchocerca flexuosa</name>
    <dbReference type="NCBI Taxonomy" id="387005"/>
    <lineage>
        <taxon>Eukaryota</taxon>
        <taxon>Metazoa</taxon>
        <taxon>Ecdysozoa</taxon>
        <taxon>Nematoda</taxon>
        <taxon>Chromadorea</taxon>
        <taxon>Rhabditida</taxon>
        <taxon>Spirurina</taxon>
        <taxon>Spiruromorpha</taxon>
        <taxon>Filarioidea</taxon>
        <taxon>Onchocercidae</taxon>
        <taxon>Onchocerca</taxon>
    </lineage>
</organism>
<gene>
    <name evidence="2" type="ORF">OFLC_LOCUS10113</name>
</gene>
<dbReference type="EMBL" id="UZAJ01013156">
    <property type="protein sequence ID" value="VDO65917.1"/>
    <property type="molecule type" value="Genomic_DNA"/>
</dbReference>
<dbReference type="WBParaSite" id="OFLC_0001011601-mRNA-1">
    <property type="protein sequence ID" value="OFLC_0001011601-mRNA-1"/>
    <property type="gene ID" value="OFLC_0001011601"/>
</dbReference>
<dbReference type="GO" id="GO:0010008">
    <property type="term" value="C:endosome membrane"/>
    <property type="evidence" value="ECO:0007669"/>
    <property type="project" value="TreeGrafter"/>
</dbReference>
<name>A0A183HRK5_9BILA</name>
<evidence type="ECO:0000313" key="2">
    <source>
        <dbReference type="EMBL" id="VDO65917.1"/>
    </source>
</evidence>
<evidence type="ECO:0000259" key="1">
    <source>
        <dbReference type="Pfam" id="PF19432"/>
    </source>
</evidence>
<dbReference type="Proteomes" id="UP000267606">
    <property type="component" value="Unassembled WGS sequence"/>
</dbReference>
<protein>
    <submittedName>
        <fullName evidence="4">RME-8_N domain-containing protein</fullName>
    </submittedName>
</protein>
<dbReference type="PANTHER" id="PTHR36983">
    <property type="entry name" value="DNAJ HOMOLOG SUBFAMILY C MEMBER 13"/>
    <property type="match status" value="1"/>
</dbReference>
<reference evidence="4" key="1">
    <citation type="submission" date="2016-06" db="UniProtKB">
        <authorList>
            <consortium name="WormBaseParasite"/>
        </authorList>
    </citation>
    <scope>IDENTIFICATION</scope>
</reference>
<dbReference type="PANTHER" id="PTHR36983:SF2">
    <property type="entry name" value="DNAJ HOMOLOG SUBFAMILY C MEMBER 13"/>
    <property type="match status" value="1"/>
</dbReference>
<evidence type="ECO:0000313" key="3">
    <source>
        <dbReference type="Proteomes" id="UP000267606"/>
    </source>
</evidence>
<sequence>MQEYENGFVIEMDEQRRRHLFVCELFDNLISLMRQMAANYLGISIPVAKEAITLEQFMLTRLGLCSRDEQLTSFVEFKVQKFAPRQFPSIKRLLCLSSTCIIERDPATYAAICARPLKTVHLVFL</sequence>
<dbReference type="GO" id="GO:0006898">
    <property type="term" value="P:receptor-mediated endocytosis"/>
    <property type="evidence" value="ECO:0007669"/>
    <property type="project" value="TreeGrafter"/>
</dbReference>
<dbReference type="InterPro" id="IPR044978">
    <property type="entry name" value="GRV2/DNAJC13"/>
</dbReference>
<dbReference type="InterPro" id="IPR045802">
    <property type="entry name" value="GRV2/DNAJC13_N"/>
</dbReference>
<dbReference type="AlphaFoldDB" id="A0A183HRK5"/>
<dbReference type="GO" id="GO:2000641">
    <property type="term" value="P:regulation of early endosome to late endosome transport"/>
    <property type="evidence" value="ECO:0007669"/>
    <property type="project" value="InterPro"/>
</dbReference>
<dbReference type="STRING" id="387005.A0A183HRK5"/>
<dbReference type="GO" id="GO:0007032">
    <property type="term" value="P:endosome organization"/>
    <property type="evidence" value="ECO:0007669"/>
    <property type="project" value="InterPro"/>
</dbReference>
<reference evidence="2 3" key="2">
    <citation type="submission" date="2018-11" db="EMBL/GenBank/DDBJ databases">
        <authorList>
            <consortium name="Pathogen Informatics"/>
        </authorList>
    </citation>
    <scope>NUCLEOTIDE SEQUENCE [LARGE SCALE GENOMIC DNA]</scope>
</reference>
<keyword evidence="3" id="KW-1185">Reference proteome</keyword>
<accession>A0A183HRK5</accession>
<proteinExistence type="predicted"/>
<evidence type="ECO:0000313" key="4">
    <source>
        <dbReference type="WBParaSite" id="OFLC_0001011601-mRNA-1"/>
    </source>
</evidence>
<dbReference type="Pfam" id="PF19432">
    <property type="entry name" value="RME-8_N"/>
    <property type="match status" value="1"/>
</dbReference>
<feature type="domain" description="DnaJ homologue subfamily C GRV2/DNAJC13 N-terminal" evidence="1">
    <location>
        <begin position="1"/>
        <end position="121"/>
    </location>
</feature>